<keyword evidence="1" id="KW-1133">Transmembrane helix</keyword>
<proteinExistence type="predicted"/>
<feature type="transmembrane region" description="Helical" evidence="1">
    <location>
        <begin position="182"/>
        <end position="201"/>
    </location>
</feature>
<dbReference type="SUPFAM" id="SSF81324">
    <property type="entry name" value="Voltage-gated potassium channels"/>
    <property type="match status" value="1"/>
</dbReference>
<keyword evidence="3" id="KW-1185">Reference proteome</keyword>
<evidence type="ECO:0000313" key="2">
    <source>
        <dbReference type="EMBL" id="RDI43529.1"/>
    </source>
</evidence>
<organism evidence="2 3">
    <name type="scientific">Nocardia mexicana</name>
    <dbReference type="NCBI Taxonomy" id="279262"/>
    <lineage>
        <taxon>Bacteria</taxon>
        <taxon>Bacillati</taxon>
        <taxon>Actinomycetota</taxon>
        <taxon>Actinomycetes</taxon>
        <taxon>Mycobacteriales</taxon>
        <taxon>Nocardiaceae</taxon>
        <taxon>Nocardia</taxon>
    </lineage>
</organism>
<comment type="caution">
    <text evidence="2">The sequence shown here is derived from an EMBL/GenBank/DDBJ whole genome shotgun (WGS) entry which is preliminary data.</text>
</comment>
<name>A0A370GJU6_9NOCA</name>
<evidence type="ECO:0000256" key="1">
    <source>
        <dbReference type="SAM" id="Phobius"/>
    </source>
</evidence>
<reference evidence="2 3" key="1">
    <citation type="submission" date="2018-07" db="EMBL/GenBank/DDBJ databases">
        <title>Genomic Encyclopedia of Type Strains, Phase IV (KMG-IV): sequencing the most valuable type-strain genomes for metagenomic binning, comparative biology and taxonomic classification.</title>
        <authorList>
            <person name="Goeker M."/>
        </authorList>
    </citation>
    <scope>NUCLEOTIDE SEQUENCE [LARGE SCALE GENOMIC DNA]</scope>
    <source>
        <strain evidence="2 3">DSM 44952</strain>
    </source>
</reference>
<protein>
    <submittedName>
        <fullName evidence="2">Putative membrane protein</fullName>
    </submittedName>
</protein>
<feature type="transmembrane region" description="Helical" evidence="1">
    <location>
        <begin position="53"/>
        <end position="72"/>
    </location>
</feature>
<gene>
    <name evidence="2" type="ORF">DFR68_12187</name>
</gene>
<evidence type="ECO:0000313" key="3">
    <source>
        <dbReference type="Proteomes" id="UP000255355"/>
    </source>
</evidence>
<accession>A0A370GJU6</accession>
<sequence length="205" mass="22784">MMATAAVLVTIVLQILLPNQFTPNPQWLGPGLELLLLAVLIVANPTRINREENWLRTCSLVLATVLGLITAWSVDRLVMGLIDGQVSNNPGALLGSGAAIWLTNVVVFALWYWEFDRGGPAARAHARNPYPDFLFVQMQNPNLTDPDWEPQFTDYLYMSFTNATAFSPTDVMPMTRWAKTTMMFQSAISLITMSLVIARAVNVLK</sequence>
<keyword evidence="1" id="KW-0472">Membrane</keyword>
<dbReference type="Proteomes" id="UP000255355">
    <property type="component" value="Unassembled WGS sequence"/>
</dbReference>
<dbReference type="AlphaFoldDB" id="A0A370GJU6"/>
<keyword evidence="1" id="KW-0812">Transmembrane</keyword>
<dbReference type="EMBL" id="QQAZ01000021">
    <property type="protein sequence ID" value="RDI43529.1"/>
    <property type="molecule type" value="Genomic_DNA"/>
</dbReference>
<dbReference type="STRING" id="1210089.GCA_001613165_08182"/>
<feature type="transmembrane region" description="Helical" evidence="1">
    <location>
        <begin position="92"/>
        <end position="113"/>
    </location>
</feature>